<keyword evidence="4" id="KW-1185">Reference proteome</keyword>
<feature type="coiled-coil region" evidence="1">
    <location>
        <begin position="107"/>
        <end position="190"/>
    </location>
</feature>
<gene>
    <name evidence="3" type="ORF">A6A05_05115</name>
</gene>
<keyword evidence="1" id="KW-0175">Coiled coil</keyword>
<name>A0A178M594_9PROT</name>
<dbReference type="STRING" id="1437059.A6A05_05115"/>
<proteinExistence type="predicted"/>
<reference evidence="3 4" key="1">
    <citation type="submission" date="2016-04" db="EMBL/GenBank/DDBJ databases">
        <title>Draft genome sequence of freshwater magnetotactic bacteria Magnetospirillum marisnigri SP-1 and Magnetospirillum moscoviense BB-1.</title>
        <authorList>
            <person name="Koziaeva V."/>
            <person name="Dziuba M.V."/>
            <person name="Ivanov T.M."/>
            <person name="Kuznetsov B."/>
            <person name="Grouzdev D.S."/>
        </authorList>
    </citation>
    <scope>NUCLEOTIDE SEQUENCE [LARGE SCALE GENOMIC DNA]</scope>
    <source>
        <strain evidence="3 4">BB-1</strain>
    </source>
</reference>
<dbReference type="EMBL" id="LWQU01000207">
    <property type="protein sequence ID" value="OAN43726.1"/>
    <property type="molecule type" value="Genomic_DNA"/>
</dbReference>
<evidence type="ECO:0000313" key="3">
    <source>
        <dbReference type="EMBL" id="OAN43726.1"/>
    </source>
</evidence>
<organism evidence="3 4">
    <name type="scientific">Magnetospirillum moscoviense</name>
    <dbReference type="NCBI Taxonomy" id="1437059"/>
    <lineage>
        <taxon>Bacteria</taxon>
        <taxon>Pseudomonadati</taxon>
        <taxon>Pseudomonadota</taxon>
        <taxon>Alphaproteobacteria</taxon>
        <taxon>Rhodospirillales</taxon>
        <taxon>Rhodospirillaceae</taxon>
        <taxon>Magnetospirillum</taxon>
    </lineage>
</organism>
<evidence type="ECO:0000256" key="1">
    <source>
        <dbReference type="SAM" id="Coils"/>
    </source>
</evidence>
<sequence>MDAQKLAKVLALAASDNDSEALHALRTAKRLLESQGADFVELARRVADPKGGTAEALEDAVFDLRNEVRRLRAENERLRQIGPGTAQPESKAEPQGFQDAAREAAAGIRLRAELARMTEELEVARTEMLRLKSHEATMHDQFREALAEAGKLGVRLSEAESRRMRLEAENRRLSHANHALKVELDELLAQRHHAAAQLVAHEVRQELEGKKPRKTRSKLKDSAGQYALL</sequence>
<dbReference type="Proteomes" id="UP000078543">
    <property type="component" value="Unassembled WGS sequence"/>
</dbReference>
<evidence type="ECO:0000256" key="2">
    <source>
        <dbReference type="SAM" id="MobiDB-lite"/>
    </source>
</evidence>
<accession>A0A178M594</accession>
<protein>
    <submittedName>
        <fullName evidence="3">Uncharacterized protein</fullName>
    </submittedName>
</protein>
<dbReference type="AlphaFoldDB" id="A0A178M594"/>
<feature type="region of interest" description="Disordered" evidence="2">
    <location>
        <begin position="202"/>
        <end position="229"/>
    </location>
</feature>
<feature type="region of interest" description="Disordered" evidence="2">
    <location>
        <begin position="75"/>
        <end position="100"/>
    </location>
</feature>
<dbReference type="OrthoDB" id="7355451at2"/>
<dbReference type="RefSeq" id="WP_068504810.1">
    <property type="nucleotide sequence ID" value="NZ_LWQU01000207.1"/>
</dbReference>
<evidence type="ECO:0000313" key="4">
    <source>
        <dbReference type="Proteomes" id="UP000078543"/>
    </source>
</evidence>
<comment type="caution">
    <text evidence="3">The sequence shown here is derived from an EMBL/GenBank/DDBJ whole genome shotgun (WGS) entry which is preliminary data.</text>
</comment>